<accession>A0A915HME5</accession>
<evidence type="ECO:0000313" key="1">
    <source>
        <dbReference type="Proteomes" id="UP000887565"/>
    </source>
</evidence>
<organism evidence="1 2">
    <name type="scientific">Romanomermis culicivorax</name>
    <name type="common">Nematode worm</name>
    <dbReference type="NCBI Taxonomy" id="13658"/>
    <lineage>
        <taxon>Eukaryota</taxon>
        <taxon>Metazoa</taxon>
        <taxon>Ecdysozoa</taxon>
        <taxon>Nematoda</taxon>
        <taxon>Enoplea</taxon>
        <taxon>Dorylaimia</taxon>
        <taxon>Mermithida</taxon>
        <taxon>Mermithoidea</taxon>
        <taxon>Mermithidae</taxon>
        <taxon>Romanomermis</taxon>
    </lineage>
</organism>
<reference evidence="2" key="1">
    <citation type="submission" date="2022-11" db="UniProtKB">
        <authorList>
            <consortium name="WormBaseParasite"/>
        </authorList>
    </citation>
    <scope>IDENTIFICATION</scope>
</reference>
<proteinExistence type="predicted"/>
<dbReference type="AlphaFoldDB" id="A0A915HME5"/>
<name>A0A915HME5_ROMCU</name>
<dbReference type="WBParaSite" id="nRc.2.0.1.t02665-RA">
    <property type="protein sequence ID" value="nRc.2.0.1.t02665-RA"/>
    <property type="gene ID" value="nRc.2.0.1.g02665"/>
</dbReference>
<sequence>MDHIYNRFNIVPIIFEETRTKRPAEGDNITINKRYQEDFWFFETTHCQWEGMSLRNPFLLAAYNGDANLPRIAHLEESDVDIEIATQLKADQETEEEAGREYARSSVAKLGVFPKSRGFSRMLRFF</sequence>
<dbReference type="Proteomes" id="UP000887565">
    <property type="component" value="Unplaced"/>
</dbReference>
<keyword evidence="1" id="KW-1185">Reference proteome</keyword>
<evidence type="ECO:0000313" key="2">
    <source>
        <dbReference type="WBParaSite" id="nRc.2.0.1.t02665-RA"/>
    </source>
</evidence>
<protein>
    <submittedName>
        <fullName evidence="2">Uncharacterized protein</fullName>
    </submittedName>
</protein>